<evidence type="ECO:0000256" key="3">
    <source>
        <dbReference type="SAM" id="Phobius"/>
    </source>
</evidence>
<dbReference type="EMBL" id="BDCR01000001">
    <property type="protein sequence ID" value="GAT62299.1"/>
    <property type="molecule type" value="Genomic_DNA"/>
</dbReference>
<dbReference type="PANTHER" id="PTHR45632:SF3">
    <property type="entry name" value="KELCH-LIKE PROTEIN 32"/>
    <property type="match status" value="1"/>
</dbReference>
<dbReference type="OrthoDB" id="103335at2"/>
<name>A0A170Z3A8_9BACT</name>
<protein>
    <submittedName>
        <fullName evidence="4">N-acetylneuraminic acid mutarotase</fullName>
    </submittedName>
</protein>
<evidence type="ECO:0000313" key="4">
    <source>
        <dbReference type="EMBL" id="GAT62299.1"/>
    </source>
</evidence>
<accession>A0A170Z3A8</accession>
<dbReference type="PROSITE" id="PS51257">
    <property type="entry name" value="PROKAR_LIPOPROTEIN"/>
    <property type="match status" value="1"/>
</dbReference>
<reference evidence="5" key="1">
    <citation type="submission" date="2016-04" db="EMBL/GenBank/DDBJ databases">
        <title>Draft genome sequence of Paludibacter jiangxiensis strain NM7.</title>
        <authorList>
            <person name="Qiu Y."/>
            <person name="Matsuura N."/>
            <person name="Ohashi A."/>
            <person name="Tourlousse M.D."/>
            <person name="Sekiguchi Y."/>
        </authorList>
    </citation>
    <scope>NUCLEOTIDE SEQUENCE [LARGE SCALE GENOMIC DNA]</scope>
    <source>
        <strain evidence="5">NM7</strain>
    </source>
</reference>
<keyword evidence="3" id="KW-1133">Transmembrane helix</keyword>
<dbReference type="STRING" id="681398.PJIAN_1892"/>
<dbReference type="Proteomes" id="UP000076586">
    <property type="component" value="Unassembled WGS sequence"/>
</dbReference>
<feature type="transmembrane region" description="Helical" evidence="3">
    <location>
        <begin position="6"/>
        <end position="26"/>
    </location>
</feature>
<evidence type="ECO:0000256" key="1">
    <source>
        <dbReference type="ARBA" id="ARBA00022441"/>
    </source>
</evidence>
<dbReference type="Pfam" id="PF01344">
    <property type="entry name" value="Kelch_1"/>
    <property type="match status" value="1"/>
</dbReference>
<organism evidence="4 5">
    <name type="scientific">Paludibacter jiangxiensis</name>
    <dbReference type="NCBI Taxonomy" id="681398"/>
    <lineage>
        <taxon>Bacteria</taxon>
        <taxon>Pseudomonadati</taxon>
        <taxon>Bacteroidota</taxon>
        <taxon>Bacteroidia</taxon>
        <taxon>Bacteroidales</taxon>
        <taxon>Paludibacteraceae</taxon>
        <taxon>Paludibacter</taxon>
    </lineage>
</organism>
<dbReference type="InterPro" id="IPR015915">
    <property type="entry name" value="Kelch-typ_b-propeller"/>
</dbReference>
<dbReference type="SUPFAM" id="SSF117281">
    <property type="entry name" value="Kelch motif"/>
    <property type="match status" value="1"/>
</dbReference>
<keyword evidence="1" id="KW-0880">Kelch repeat</keyword>
<proteinExistence type="predicted"/>
<dbReference type="PANTHER" id="PTHR45632">
    <property type="entry name" value="LD33804P"/>
    <property type="match status" value="1"/>
</dbReference>
<keyword evidence="3" id="KW-0812">Transmembrane</keyword>
<sequence length="331" mass="37382">MKCLRLSIYIFLSILLFIACNNEMLLERTQFTYIQKNTIPDGGRASAVAFAIAGKGYVALGRNRDGSSLNDCWQYDPTTDSWTQKNSFPGKARVKAIAAVANESAYVGLGYCKETGDSSDTAAYLNDFWQYDPNRDLWTRKADFPSNFTDACACFVYNNEIYVGSGFNGSGSTCKFWKYLPVEDRWIPLNAFTGESREVAVACHGDNHCYFGTGYQCKSYNDWWEYSPETDSWKQRQPMPDHGRQNTLAIAVGDRYCVCTGRYWRGSVTANQYLRADVKEFDPAQNKWIDRGEIPNGKRENAVAFTINGTVYLGLGEDDNGLVNNFWSFTP</sequence>
<comment type="caution">
    <text evidence="4">The sequence shown here is derived from an EMBL/GenBank/DDBJ whole genome shotgun (WGS) entry which is preliminary data.</text>
</comment>
<keyword evidence="2" id="KW-0677">Repeat</keyword>
<dbReference type="Gene3D" id="2.120.10.80">
    <property type="entry name" value="Kelch-type beta propeller"/>
    <property type="match status" value="2"/>
</dbReference>
<reference evidence="5" key="2">
    <citation type="journal article" date="2017" name="Genome Announc.">
        <title>Draft genome sequence of Paludibacter jiangxiensis NM7(T), a propionate-producing fermentative bacterium.</title>
        <authorList>
            <person name="Qiu Y.-L."/>
            <person name="Tourlousse D.M."/>
            <person name="Matsuura N."/>
            <person name="Ohashi A."/>
            <person name="Sekiguchi Y."/>
        </authorList>
    </citation>
    <scope>NUCLEOTIDE SEQUENCE [LARGE SCALE GENOMIC DNA]</scope>
    <source>
        <strain evidence="5">NM7</strain>
    </source>
</reference>
<dbReference type="AlphaFoldDB" id="A0A170Z3A8"/>
<evidence type="ECO:0000313" key="5">
    <source>
        <dbReference type="Proteomes" id="UP000076586"/>
    </source>
</evidence>
<dbReference type="RefSeq" id="WP_084252256.1">
    <property type="nucleotide sequence ID" value="NZ_BDCR01000001.1"/>
</dbReference>
<keyword evidence="5" id="KW-1185">Reference proteome</keyword>
<dbReference type="InterPro" id="IPR006652">
    <property type="entry name" value="Kelch_1"/>
</dbReference>
<gene>
    <name evidence="4" type="ORF">PJIAN_1892</name>
</gene>
<keyword evidence="3" id="KW-0472">Membrane</keyword>
<evidence type="ECO:0000256" key="2">
    <source>
        <dbReference type="ARBA" id="ARBA00022737"/>
    </source>
</evidence>